<keyword evidence="1" id="KW-1133">Transmembrane helix</keyword>
<feature type="transmembrane region" description="Helical" evidence="1">
    <location>
        <begin position="60"/>
        <end position="82"/>
    </location>
</feature>
<evidence type="ECO:0000256" key="1">
    <source>
        <dbReference type="SAM" id="Phobius"/>
    </source>
</evidence>
<gene>
    <name evidence="2" type="ORF">BXY80_1936</name>
</gene>
<dbReference type="AlphaFoldDB" id="A0A420DL60"/>
<dbReference type="Proteomes" id="UP000284892">
    <property type="component" value="Unassembled WGS sequence"/>
</dbReference>
<comment type="caution">
    <text evidence="2">The sequence shown here is derived from an EMBL/GenBank/DDBJ whole genome shotgun (WGS) entry which is preliminary data.</text>
</comment>
<evidence type="ECO:0000313" key="2">
    <source>
        <dbReference type="EMBL" id="RKE94921.1"/>
    </source>
</evidence>
<feature type="transmembrane region" description="Helical" evidence="1">
    <location>
        <begin position="94"/>
        <end position="114"/>
    </location>
</feature>
<name>A0A420DL60_9FLAO</name>
<keyword evidence="1" id="KW-0472">Membrane</keyword>
<dbReference type="EMBL" id="RAQJ01000003">
    <property type="protein sequence ID" value="RKE94921.1"/>
    <property type="molecule type" value="Genomic_DNA"/>
</dbReference>
<sequence>MTDKSYKQMKVLKSYLPEIYFALAILYYWSLTALIINYIAIGLLIILGILILTKNNTLGIVISCILILLNLYLVLALLSEFSEFETFNANAKKLLGIGVLFIGSNLFFAFRLLFKYLKAQVKKESKVLKVSKNH</sequence>
<proteinExistence type="predicted"/>
<keyword evidence="3" id="KW-1185">Reference proteome</keyword>
<organism evidence="2 3">
    <name type="scientific">Ichthyenterobacterium magnum</name>
    <dbReference type="NCBI Taxonomy" id="1230530"/>
    <lineage>
        <taxon>Bacteria</taxon>
        <taxon>Pseudomonadati</taxon>
        <taxon>Bacteroidota</taxon>
        <taxon>Flavobacteriia</taxon>
        <taxon>Flavobacteriales</taxon>
        <taxon>Flavobacteriaceae</taxon>
        <taxon>Ichthyenterobacterium</taxon>
    </lineage>
</organism>
<accession>A0A420DL60</accession>
<reference evidence="2 3" key="1">
    <citation type="submission" date="2018-09" db="EMBL/GenBank/DDBJ databases">
        <title>Genomic Encyclopedia of Archaeal and Bacterial Type Strains, Phase II (KMG-II): from individual species to whole genera.</title>
        <authorList>
            <person name="Goeker M."/>
        </authorList>
    </citation>
    <scope>NUCLEOTIDE SEQUENCE [LARGE SCALE GENOMIC DNA]</scope>
    <source>
        <strain evidence="2 3">DSM 26283</strain>
    </source>
</reference>
<evidence type="ECO:0000313" key="3">
    <source>
        <dbReference type="Proteomes" id="UP000284892"/>
    </source>
</evidence>
<protein>
    <submittedName>
        <fullName evidence="2">Uncharacterized protein</fullName>
    </submittedName>
</protein>
<feature type="transmembrane region" description="Helical" evidence="1">
    <location>
        <begin position="35"/>
        <end position="53"/>
    </location>
</feature>
<keyword evidence="1" id="KW-0812">Transmembrane</keyword>